<proteinExistence type="predicted"/>
<protein>
    <submittedName>
        <fullName evidence="2">Uncharacterized protein</fullName>
    </submittedName>
</protein>
<name>A0ABT7CGJ1_9BACT</name>
<keyword evidence="3" id="KW-1185">Reference proteome</keyword>
<evidence type="ECO:0000313" key="2">
    <source>
        <dbReference type="EMBL" id="MDJ1491829.1"/>
    </source>
</evidence>
<dbReference type="EMBL" id="JASJOT010000001">
    <property type="protein sequence ID" value="MDJ1491829.1"/>
    <property type="molecule type" value="Genomic_DNA"/>
</dbReference>
<accession>A0ABT7CGJ1</accession>
<evidence type="ECO:0000256" key="1">
    <source>
        <dbReference type="SAM" id="MobiDB-lite"/>
    </source>
</evidence>
<gene>
    <name evidence="2" type="ORF">QNI19_02725</name>
</gene>
<evidence type="ECO:0000313" key="3">
    <source>
        <dbReference type="Proteomes" id="UP001228581"/>
    </source>
</evidence>
<feature type="region of interest" description="Disordered" evidence="1">
    <location>
        <begin position="1"/>
        <end position="21"/>
    </location>
</feature>
<organism evidence="2 3">
    <name type="scientific">Xanthocytophaga flava</name>
    <dbReference type="NCBI Taxonomy" id="3048013"/>
    <lineage>
        <taxon>Bacteria</taxon>
        <taxon>Pseudomonadati</taxon>
        <taxon>Bacteroidota</taxon>
        <taxon>Cytophagia</taxon>
        <taxon>Cytophagales</taxon>
        <taxon>Rhodocytophagaceae</taxon>
        <taxon>Xanthocytophaga</taxon>
    </lineage>
</organism>
<comment type="caution">
    <text evidence="2">The sequence shown here is derived from an EMBL/GenBank/DDBJ whole genome shotgun (WGS) entry which is preliminary data.</text>
</comment>
<dbReference type="Proteomes" id="UP001228581">
    <property type="component" value="Unassembled WGS sequence"/>
</dbReference>
<dbReference type="RefSeq" id="WP_313991951.1">
    <property type="nucleotide sequence ID" value="NZ_JASJOR010000042.1"/>
</dbReference>
<reference evidence="2 3" key="1">
    <citation type="submission" date="2023-05" db="EMBL/GenBank/DDBJ databases">
        <authorList>
            <person name="Zhang X."/>
        </authorList>
    </citation>
    <scope>NUCLEOTIDE SEQUENCE [LARGE SCALE GENOMIC DNA]</scope>
    <source>
        <strain evidence="2 3">DM2B3-1</strain>
    </source>
</reference>
<sequence>MTNPKQLFHIPDQTGGNVQAGASPAPTFSCGIVSFRTIITQNPGF</sequence>